<dbReference type="GO" id="GO:0004519">
    <property type="term" value="F:endonuclease activity"/>
    <property type="evidence" value="ECO:0007669"/>
    <property type="project" value="UniProtKB-KW"/>
</dbReference>
<reference evidence="1 2" key="1">
    <citation type="submission" date="2016-08" db="EMBL/GenBank/DDBJ databases">
        <authorList>
            <person name="Seilhamer J.J."/>
        </authorList>
    </citation>
    <scope>NUCLEOTIDE SEQUENCE [LARGE SCALE GENOMIC DNA]</scope>
    <source>
        <strain evidence="1 2">CFBP4644</strain>
    </source>
</reference>
<keyword evidence="1" id="KW-0540">Nuclease</keyword>
<dbReference type="RefSeq" id="WP_104585342.1">
    <property type="nucleotide sequence ID" value="NZ_JAJGQH010000013.1"/>
</dbReference>
<gene>
    <name evidence="1" type="ORF">XmelCFBP4644_03890</name>
</gene>
<comment type="caution">
    <text evidence="1">The sequence shown here is derived from an EMBL/GenBank/DDBJ whole genome shotgun (WGS) entry which is preliminary data.</text>
</comment>
<dbReference type="PANTHER" id="PTHR38733">
    <property type="entry name" value="PROTEIN MCRC"/>
    <property type="match status" value="1"/>
</dbReference>
<dbReference type="AlphaFoldDB" id="A0A2S7DMJ0"/>
<keyword evidence="1" id="KW-0255">Endonuclease</keyword>
<dbReference type="PANTHER" id="PTHR38733:SF1">
    <property type="entry name" value="TYPE IV METHYL-DIRECTED RESTRICTION ENZYME ECOKMCRBC"/>
    <property type="match status" value="1"/>
</dbReference>
<dbReference type="EMBL" id="MDEH01000001">
    <property type="protein sequence ID" value="PPU75035.1"/>
    <property type="molecule type" value="Genomic_DNA"/>
</dbReference>
<evidence type="ECO:0000313" key="1">
    <source>
        <dbReference type="EMBL" id="PPU75035.1"/>
    </source>
</evidence>
<dbReference type="Proteomes" id="UP000239865">
    <property type="component" value="Unassembled WGS sequence"/>
</dbReference>
<dbReference type="Pfam" id="PF10117">
    <property type="entry name" value="McrBC"/>
    <property type="match status" value="1"/>
</dbReference>
<proteinExistence type="predicted"/>
<evidence type="ECO:0000313" key="2">
    <source>
        <dbReference type="Proteomes" id="UP000239865"/>
    </source>
</evidence>
<protein>
    <submittedName>
        <fullName evidence="1">Restriction endonuclease</fullName>
    </submittedName>
</protein>
<accession>A0A2S7DMJ0</accession>
<dbReference type="InterPro" id="IPR019292">
    <property type="entry name" value="McrC"/>
</dbReference>
<keyword evidence="1" id="KW-0378">Hydrolase</keyword>
<dbReference type="OrthoDB" id="307209at2"/>
<sequence length="430" mass="49339">MTPLITVREHARLTTADVASSEMLAQVSQTAFDWLLAESSRLQGPGSGARLVELESRRELRLDSYVGVLESPCGTRVEILPKAMENGESIELGRSLLQKMLARCLSLTPRQSSPTLLRTFDAPLTEWVARQFLLGVDHLVKRGLRFDYHPVQEELRYLRGRLLVARQLRQPAGRAHVFQVEHDVFDADRAENRLIRSALEVVRKNTREPSNWRLAHELAHHLHEIPQSSNVAVDFQRWHHDRLMVHYKPVRSWCSLILHEQMPLAVVGTLNGLSLLFPMEKVYEQYVGQGLRQWLPAGAELTPQAARHYLAQHRGQHWFQLRPDFLIEYDGQRVVVDAKWKLLDGALDNGEQKYGLSQADFYQLYAYGQKYLAGTGTLYLFYPKTSRFSALLPPFHFTEQLKLLVVPFDLERERPIVGFLASTSSGFELR</sequence>
<name>A0A2S7DMJ0_9XANT</name>
<organism evidence="1 2">
    <name type="scientific">Xanthomonas melonis</name>
    <dbReference type="NCBI Taxonomy" id="56456"/>
    <lineage>
        <taxon>Bacteria</taxon>
        <taxon>Pseudomonadati</taxon>
        <taxon>Pseudomonadota</taxon>
        <taxon>Gammaproteobacteria</taxon>
        <taxon>Lysobacterales</taxon>
        <taxon>Lysobacteraceae</taxon>
        <taxon>Xanthomonas</taxon>
    </lineage>
</organism>